<dbReference type="EMBL" id="AE008384">
    <property type="protein sequence ID" value="AAM32251.1"/>
    <property type="molecule type" value="Genomic_DNA"/>
</dbReference>
<reference evidence="1 2" key="1">
    <citation type="journal article" date="2002" name="J. Mol. Microbiol. Biotechnol.">
        <title>The genome of Methanosarcina mazei: evidence for lateral gene transfer between Bacteria and Archaea.</title>
        <authorList>
            <person name="Deppenmeier U."/>
            <person name="Johann A."/>
            <person name="Hartsch T."/>
            <person name="Merkl R."/>
            <person name="Schmitz R.A."/>
            <person name="Martinez-Arias R."/>
            <person name="Henne A."/>
            <person name="Wiezer A."/>
            <person name="Baumer S."/>
            <person name="Jacobi C."/>
            <person name="Bruggemann H."/>
            <person name="Lienard T."/>
            <person name="Christmann A."/>
            <person name="Bomeke M."/>
            <person name="Steckel S."/>
            <person name="Bhattacharyya A."/>
            <person name="Lykidis A."/>
            <person name="Overbeek R."/>
            <person name="Klenk H.P."/>
            <person name="Gunsalus R.P."/>
            <person name="Fritz H.J."/>
            <person name="Gottschalk G."/>
        </authorList>
    </citation>
    <scope>NUCLEOTIDE SEQUENCE [LARGE SCALE GENOMIC DNA]</scope>
    <source>
        <strain evidence="2">ATCC BAA-159 / DSM 3647 / Goe1 / Go1 / JCM 11833 / OCM 88</strain>
    </source>
</reference>
<dbReference type="KEGG" id="mma:MM_2555"/>
<sequence length="104" mass="11907">MITQHSLFFQRFDPKWVDPDGMTYEEYQAAMDKMWLRMAEPDGEGIDLHPDDSRRRFIATSGGLIFSQAPPLTEEDRLEADRLWDSIALPGTSPGIVTPEKKTH</sequence>
<evidence type="ECO:0000313" key="1">
    <source>
        <dbReference type="EMBL" id="AAM32251.1"/>
    </source>
</evidence>
<organism evidence="1 2">
    <name type="scientific">Methanosarcina mazei (strain ATCC BAA-159 / DSM 3647 / Goe1 / Go1 / JCM 11833 / OCM 88)</name>
    <name type="common">Methanosarcina frisia</name>
    <dbReference type="NCBI Taxonomy" id="192952"/>
    <lineage>
        <taxon>Archaea</taxon>
        <taxon>Methanobacteriati</taxon>
        <taxon>Methanobacteriota</taxon>
        <taxon>Stenosarchaea group</taxon>
        <taxon>Methanomicrobia</taxon>
        <taxon>Methanosarcinales</taxon>
        <taxon>Methanosarcinaceae</taxon>
        <taxon>Methanosarcina</taxon>
    </lineage>
</organism>
<protein>
    <submittedName>
        <fullName evidence="1">Uncharacterized protein</fullName>
    </submittedName>
</protein>
<dbReference type="PATRIC" id="fig|192952.21.peg.2928"/>
<proteinExistence type="predicted"/>
<dbReference type="Proteomes" id="UP000000595">
    <property type="component" value="Chromosome"/>
</dbReference>
<accession>Q8PU02</accession>
<dbReference type="AlphaFoldDB" id="Q8PU02"/>
<name>Q8PU02_METMA</name>
<dbReference type="HOGENOM" id="CLU_2327298_0_0_2"/>
<gene>
    <name evidence="1" type="ordered locus">MM_2555</name>
</gene>
<evidence type="ECO:0000313" key="2">
    <source>
        <dbReference type="Proteomes" id="UP000000595"/>
    </source>
</evidence>